<evidence type="ECO:0000259" key="2">
    <source>
        <dbReference type="Pfam" id="PF26059"/>
    </source>
</evidence>
<accession>A0A917QFA5</accession>
<reference evidence="3" key="2">
    <citation type="submission" date="2020-09" db="EMBL/GenBank/DDBJ databases">
        <authorList>
            <person name="Sun Q."/>
            <person name="Zhou Y."/>
        </authorList>
    </citation>
    <scope>NUCLEOTIDE SEQUENCE</scope>
    <source>
        <strain evidence="3">CGMCC 4.7278</strain>
    </source>
</reference>
<gene>
    <name evidence="3" type="ORF">GCM10011591_16960</name>
</gene>
<organism evidence="3 4">
    <name type="scientific">Nocardia camponoti</name>
    <dbReference type="NCBI Taxonomy" id="1616106"/>
    <lineage>
        <taxon>Bacteria</taxon>
        <taxon>Bacillati</taxon>
        <taxon>Actinomycetota</taxon>
        <taxon>Actinomycetes</taxon>
        <taxon>Mycobacteriales</taxon>
        <taxon>Nocardiaceae</taxon>
        <taxon>Nocardia</taxon>
    </lineage>
</organism>
<feature type="signal peptide" evidence="1">
    <location>
        <begin position="1"/>
        <end position="26"/>
    </location>
</feature>
<protein>
    <recommendedName>
        <fullName evidence="2">DUF8020 domain-containing protein</fullName>
    </recommendedName>
</protein>
<feature type="chain" id="PRO_5037332726" description="DUF8020 domain-containing protein" evidence="1">
    <location>
        <begin position="27"/>
        <end position="233"/>
    </location>
</feature>
<name>A0A917QFA5_9NOCA</name>
<feature type="domain" description="DUF8020" evidence="2">
    <location>
        <begin position="48"/>
        <end position="117"/>
    </location>
</feature>
<evidence type="ECO:0000313" key="4">
    <source>
        <dbReference type="Proteomes" id="UP000612956"/>
    </source>
</evidence>
<dbReference type="InterPro" id="IPR058333">
    <property type="entry name" value="DUF8020"/>
</dbReference>
<dbReference type="Proteomes" id="UP000612956">
    <property type="component" value="Unassembled WGS sequence"/>
</dbReference>
<evidence type="ECO:0000256" key="1">
    <source>
        <dbReference type="SAM" id="SignalP"/>
    </source>
</evidence>
<dbReference type="AlphaFoldDB" id="A0A917QFA5"/>
<dbReference type="RefSeq" id="WP_188828376.1">
    <property type="nucleotide sequence ID" value="NZ_BMMW01000002.1"/>
</dbReference>
<dbReference type="EMBL" id="BMMW01000002">
    <property type="protein sequence ID" value="GGK46164.1"/>
    <property type="molecule type" value="Genomic_DNA"/>
</dbReference>
<evidence type="ECO:0000313" key="3">
    <source>
        <dbReference type="EMBL" id="GGK46164.1"/>
    </source>
</evidence>
<dbReference type="Pfam" id="PF26059">
    <property type="entry name" value="DUF8020"/>
    <property type="match status" value="1"/>
</dbReference>
<keyword evidence="1" id="KW-0732">Signal</keyword>
<sequence length="233" mass="22272">MKLSKVAATSALVIAALGIATGTSHAAPAPIPAFLDGVGQGVNQVLPGIGWNTSIENGAVVVSTTAGSLTNENGQFQVRDGQGNIVTALPLAYSLDGLEFPIAAAIDGNRAVLTPSTNPLEARPAAAAVTPVASQGDIDDAIGAAATQFGLATSIGTLIGTLVGGVAGCAIGAVGGTVLGIPILAGFGATSIAGCIAGAAVGIGIGAATGLVLTGVPAAIIIGINTYNRINAA</sequence>
<proteinExistence type="predicted"/>
<keyword evidence="4" id="KW-1185">Reference proteome</keyword>
<comment type="caution">
    <text evidence="3">The sequence shown here is derived from an EMBL/GenBank/DDBJ whole genome shotgun (WGS) entry which is preliminary data.</text>
</comment>
<reference evidence="3" key="1">
    <citation type="journal article" date="2014" name="Int. J. Syst. Evol. Microbiol.">
        <title>Complete genome sequence of Corynebacterium casei LMG S-19264T (=DSM 44701T), isolated from a smear-ripened cheese.</title>
        <authorList>
            <consortium name="US DOE Joint Genome Institute (JGI-PGF)"/>
            <person name="Walter F."/>
            <person name="Albersmeier A."/>
            <person name="Kalinowski J."/>
            <person name="Ruckert C."/>
        </authorList>
    </citation>
    <scope>NUCLEOTIDE SEQUENCE</scope>
    <source>
        <strain evidence="3">CGMCC 4.7278</strain>
    </source>
</reference>